<dbReference type="Proteomes" id="UP001597282">
    <property type="component" value="Unassembled WGS sequence"/>
</dbReference>
<proteinExistence type="predicted"/>
<organism evidence="2 3">
    <name type="scientific">Kroppenstedtia sanguinis</name>
    <dbReference type="NCBI Taxonomy" id="1380684"/>
    <lineage>
        <taxon>Bacteria</taxon>
        <taxon>Bacillati</taxon>
        <taxon>Bacillota</taxon>
        <taxon>Bacilli</taxon>
        <taxon>Bacillales</taxon>
        <taxon>Thermoactinomycetaceae</taxon>
        <taxon>Kroppenstedtia</taxon>
    </lineage>
</organism>
<dbReference type="InterPro" id="IPR003607">
    <property type="entry name" value="HD/PDEase_dom"/>
</dbReference>
<reference evidence="3" key="1">
    <citation type="journal article" date="2019" name="Int. J. Syst. Evol. Microbiol.">
        <title>The Global Catalogue of Microorganisms (GCM) 10K type strain sequencing project: providing services to taxonomists for standard genome sequencing and annotation.</title>
        <authorList>
            <consortium name="The Broad Institute Genomics Platform"/>
            <consortium name="The Broad Institute Genome Sequencing Center for Infectious Disease"/>
            <person name="Wu L."/>
            <person name="Ma J."/>
        </authorList>
    </citation>
    <scope>NUCLEOTIDE SEQUENCE [LARGE SCALE GENOMIC DNA]</scope>
    <source>
        <strain evidence="3">S1</strain>
    </source>
</reference>
<gene>
    <name evidence="2" type="ORF">ACFQ4Y_16685</name>
</gene>
<dbReference type="PANTHER" id="PTHR33594">
    <property type="entry name" value="SUPERFAMILY HYDROLASE, PUTATIVE (AFU_ORTHOLOGUE AFUA_1G03035)-RELATED"/>
    <property type="match status" value="1"/>
</dbReference>
<dbReference type="SUPFAM" id="SSF109604">
    <property type="entry name" value="HD-domain/PDEase-like"/>
    <property type="match status" value="1"/>
</dbReference>
<dbReference type="Gene3D" id="1.10.3210.50">
    <property type="match status" value="1"/>
</dbReference>
<protein>
    <submittedName>
        <fullName evidence="2">HD domain-containing protein</fullName>
    </submittedName>
</protein>
<comment type="caution">
    <text evidence="2">The sequence shown here is derived from an EMBL/GenBank/DDBJ whole genome shotgun (WGS) entry which is preliminary data.</text>
</comment>
<dbReference type="InterPro" id="IPR006674">
    <property type="entry name" value="HD_domain"/>
</dbReference>
<keyword evidence="3" id="KW-1185">Reference proteome</keyword>
<dbReference type="EMBL" id="JBHTNU010000027">
    <property type="protein sequence ID" value="MFD1428529.1"/>
    <property type="molecule type" value="Genomic_DNA"/>
</dbReference>
<dbReference type="SMART" id="SM00471">
    <property type="entry name" value="HDc"/>
    <property type="match status" value="1"/>
</dbReference>
<evidence type="ECO:0000259" key="1">
    <source>
        <dbReference type="SMART" id="SM00471"/>
    </source>
</evidence>
<dbReference type="Pfam" id="PF01966">
    <property type="entry name" value="HD"/>
    <property type="match status" value="1"/>
</dbReference>
<evidence type="ECO:0000313" key="2">
    <source>
        <dbReference type="EMBL" id="MFD1428529.1"/>
    </source>
</evidence>
<dbReference type="CDD" id="cd00077">
    <property type="entry name" value="HDc"/>
    <property type="match status" value="1"/>
</dbReference>
<accession>A0ABW4CEZ8</accession>
<dbReference type="PANTHER" id="PTHR33594:SF1">
    <property type="entry name" value="HD_PDEASE DOMAIN-CONTAINING PROTEIN"/>
    <property type="match status" value="1"/>
</dbReference>
<evidence type="ECO:0000313" key="3">
    <source>
        <dbReference type="Proteomes" id="UP001597282"/>
    </source>
</evidence>
<sequence length="242" mass="28100">MVCIDALKVTERGMMRNYQESEVGSMDQEIEKTIHYVKRELMGQDGSHDWFHVERVWMNSIRIGRKEGGDMDVIQLAALLHDIADWKYYGGNEQTGSEKARSWLERLQVDLTVIDHVCEIIRDLSYKGAGTPTVMNTKEGMIVQDADRLDAIGAVGIARAFAYGGYKQQELYNPGILPKLHRSFEEYKQSQTTTINHFYEKLLLLKERMNTATARVMAEERHEFMIYFLKTFQRECDLDYPQ</sequence>
<feature type="domain" description="HD/PDEase" evidence="1">
    <location>
        <begin position="45"/>
        <end position="161"/>
    </location>
</feature>
<name>A0ABW4CEZ8_9BACL</name>